<keyword evidence="2" id="KW-1185">Reference proteome</keyword>
<evidence type="ECO:0000313" key="2">
    <source>
        <dbReference type="Proteomes" id="UP001215598"/>
    </source>
</evidence>
<name>A0AAD7K785_9AGAR</name>
<dbReference type="SUPFAM" id="SSF52047">
    <property type="entry name" value="RNI-like"/>
    <property type="match status" value="1"/>
</dbReference>
<organism evidence="1 2">
    <name type="scientific">Mycena metata</name>
    <dbReference type="NCBI Taxonomy" id="1033252"/>
    <lineage>
        <taxon>Eukaryota</taxon>
        <taxon>Fungi</taxon>
        <taxon>Dikarya</taxon>
        <taxon>Basidiomycota</taxon>
        <taxon>Agaricomycotina</taxon>
        <taxon>Agaricomycetes</taxon>
        <taxon>Agaricomycetidae</taxon>
        <taxon>Agaricales</taxon>
        <taxon>Marasmiineae</taxon>
        <taxon>Mycenaceae</taxon>
        <taxon>Mycena</taxon>
    </lineage>
</organism>
<gene>
    <name evidence="1" type="ORF">B0H16DRAFT_726308</name>
</gene>
<dbReference type="Proteomes" id="UP001215598">
    <property type="component" value="Unassembled WGS sequence"/>
</dbReference>
<protein>
    <submittedName>
        <fullName evidence="1">Uncharacterized protein</fullName>
    </submittedName>
</protein>
<evidence type="ECO:0000313" key="1">
    <source>
        <dbReference type="EMBL" id="KAJ7779812.1"/>
    </source>
</evidence>
<dbReference type="InterPro" id="IPR032675">
    <property type="entry name" value="LRR_dom_sf"/>
</dbReference>
<sequence>MYALCLSRLSCRLPGGQNFGSNPSYTGRSRCAKVLDMIRSESFPGSAVRYLLIQGDDNSRAVLLSACPLVENLWINPDVGPDVFPQIEVLPLKRLYCNLSFIFGPDRPLDFTRPMFAALTHLELLDNLWYDIEADAFQNLSLIPNLTHLAFCNTEFKDVWLPLLRECAALRVLVVLECNLGHVVTGDPDDEALVQDPRFVELHRGTNQYTTDWIIGAHSGVDYWLRAEGFVAKRRSGEIDARQYWLNRPPRRVLSELEC</sequence>
<proteinExistence type="predicted"/>
<dbReference type="Gene3D" id="3.80.10.10">
    <property type="entry name" value="Ribonuclease Inhibitor"/>
    <property type="match status" value="1"/>
</dbReference>
<accession>A0AAD7K785</accession>
<dbReference type="AlphaFoldDB" id="A0AAD7K785"/>
<reference evidence="1" key="1">
    <citation type="submission" date="2023-03" db="EMBL/GenBank/DDBJ databases">
        <title>Massive genome expansion in bonnet fungi (Mycena s.s.) driven by repeated elements and novel gene families across ecological guilds.</title>
        <authorList>
            <consortium name="Lawrence Berkeley National Laboratory"/>
            <person name="Harder C.B."/>
            <person name="Miyauchi S."/>
            <person name="Viragh M."/>
            <person name="Kuo A."/>
            <person name="Thoen E."/>
            <person name="Andreopoulos B."/>
            <person name="Lu D."/>
            <person name="Skrede I."/>
            <person name="Drula E."/>
            <person name="Henrissat B."/>
            <person name="Morin E."/>
            <person name="Kohler A."/>
            <person name="Barry K."/>
            <person name="LaButti K."/>
            <person name="Morin E."/>
            <person name="Salamov A."/>
            <person name="Lipzen A."/>
            <person name="Mereny Z."/>
            <person name="Hegedus B."/>
            <person name="Baldrian P."/>
            <person name="Stursova M."/>
            <person name="Weitz H."/>
            <person name="Taylor A."/>
            <person name="Grigoriev I.V."/>
            <person name="Nagy L.G."/>
            <person name="Martin F."/>
            <person name="Kauserud H."/>
        </authorList>
    </citation>
    <scope>NUCLEOTIDE SEQUENCE</scope>
    <source>
        <strain evidence="1">CBHHK182m</strain>
    </source>
</reference>
<dbReference type="EMBL" id="JARKIB010000005">
    <property type="protein sequence ID" value="KAJ7779812.1"/>
    <property type="molecule type" value="Genomic_DNA"/>
</dbReference>
<comment type="caution">
    <text evidence="1">The sequence shown here is derived from an EMBL/GenBank/DDBJ whole genome shotgun (WGS) entry which is preliminary data.</text>
</comment>